<accession>A0A0D7AVK2</accession>
<dbReference type="EMBL" id="KN880809">
    <property type="protein sequence ID" value="KIY62222.1"/>
    <property type="molecule type" value="Genomic_DNA"/>
</dbReference>
<feature type="compositionally biased region" description="Low complexity" evidence="1">
    <location>
        <begin position="107"/>
        <end position="124"/>
    </location>
</feature>
<dbReference type="Proteomes" id="UP000054007">
    <property type="component" value="Unassembled WGS sequence"/>
</dbReference>
<sequence>MGVPLPPTPMSRTSTSPLRQRMTKISPPSSILLERLPVSSPTARRSSAASWMMRTWWTTTPVVAHPRQALPLLARTPRRFRLSMPRPPLPAAPNVAKSVNRHPPTKSARPVASPRRSPSRCSPRMVSASRRSARTLPMPTSSTTTRTLPSPVAAPFSSML</sequence>
<name>A0A0D7AVK2_9AGAR</name>
<evidence type="ECO:0000313" key="2">
    <source>
        <dbReference type="EMBL" id="KIY62222.1"/>
    </source>
</evidence>
<evidence type="ECO:0000256" key="1">
    <source>
        <dbReference type="SAM" id="MobiDB-lite"/>
    </source>
</evidence>
<dbReference type="AlphaFoldDB" id="A0A0D7AVK2"/>
<feature type="compositionally biased region" description="Low complexity" evidence="1">
    <location>
        <begin position="10"/>
        <end position="19"/>
    </location>
</feature>
<proteinExistence type="predicted"/>
<feature type="region of interest" description="Disordered" evidence="1">
    <location>
        <begin position="83"/>
        <end position="160"/>
    </location>
</feature>
<reference evidence="2 3" key="1">
    <citation type="journal article" date="2015" name="Fungal Genet. Biol.">
        <title>Evolution of novel wood decay mechanisms in Agaricales revealed by the genome sequences of Fistulina hepatica and Cylindrobasidium torrendii.</title>
        <authorList>
            <person name="Floudas D."/>
            <person name="Held B.W."/>
            <person name="Riley R."/>
            <person name="Nagy L.G."/>
            <person name="Koehler G."/>
            <person name="Ransdell A.S."/>
            <person name="Younus H."/>
            <person name="Chow J."/>
            <person name="Chiniquy J."/>
            <person name="Lipzen A."/>
            <person name="Tritt A."/>
            <person name="Sun H."/>
            <person name="Haridas S."/>
            <person name="LaButti K."/>
            <person name="Ohm R.A."/>
            <person name="Kues U."/>
            <person name="Blanchette R.A."/>
            <person name="Grigoriev I.V."/>
            <person name="Minto R.E."/>
            <person name="Hibbett D.S."/>
        </authorList>
    </citation>
    <scope>NUCLEOTIDE SEQUENCE [LARGE SCALE GENOMIC DNA]</scope>
    <source>
        <strain evidence="2 3">FP15055 ss-10</strain>
    </source>
</reference>
<keyword evidence="3" id="KW-1185">Reference proteome</keyword>
<feature type="compositionally biased region" description="Low complexity" evidence="1">
    <location>
        <begin position="134"/>
        <end position="151"/>
    </location>
</feature>
<protein>
    <submittedName>
        <fullName evidence="2">Uncharacterized protein</fullName>
    </submittedName>
</protein>
<organism evidence="2 3">
    <name type="scientific">Cylindrobasidium torrendii FP15055 ss-10</name>
    <dbReference type="NCBI Taxonomy" id="1314674"/>
    <lineage>
        <taxon>Eukaryota</taxon>
        <taxon>Fungi</taxon>
        <taxon>Dikarya</taxon>
        <taxon>Basidiomycota</taxon>
        <taxon>Agaricomycotina</taxon>
        <taxon>Agaricomycetes</taxon>
        <taxon>Agaricomycetidae</taxon>
        <taxon>Agaricales</taxon>
        <taxon>Marasmiineae</taxon>
        <taxon>Physalacriaceae</taxon>
        <taxon>Cylindrobasidium</taxon>
    </lineage>
</organism>
<gene>
    <name evidence="2" type="ORF">CYLTODRAFT_183553</name>
</gene>
<feature type="region of interest" description="Disordered" evidence="1">
    <location>
        <begin position="1"/>
        <end position="22"/>
    </location>
</feature>
<evidence type="ECO:0000313" key="3">
    <source>
        <dbReference type="Proteomes" id="UP000054007"/>
    </source>
</evidence>